<evidence type="ECO:0000313" key="2">
    <source>
        <dbReference type="Proteomes" id="UP000502504"/>
    </source>
</evidence>
<gene>
    <name evidence="1" type="ORF">HCX60_26595</name>
</gene>
<sequence>MALRDLDRATIIRKEDGFAPGPYDPRSTDNAMSLSNMLVRRGHSVRGPAGTFRCGCIDPLQLPEHLVEFGDRVERL</sequence>
<name>A0AAE6YBZ1_STRAT</name>
<dbReference type="Proteomes" id="UP000502504">
    <property type="component" value="Chromosome"/>
</dbReference>
<dbReference type="AlphaFoldDB" id="A0AAE6YBZ1"/>
<dbReference type="EMBL" id="CP050692">
    <property type="protein sequence ID" value="QIT46647.1"/>
    <property type="molecule type" value="Genomic_DNA"/>
</dbReference>
<protein>
    <submittedName>
        <fullName evidence="1">Uncharacterized protein</fullName>
    </submittedName>
</protein>
<proteinExistence type="predicted"/>
<accession>A0AAE6YBZ1</accession>
<reference evidence="1 2" key="1">
    <citation type="submission" date="2020-03" db="EMBL/GenBank/DDBJ databases">
        <title>Is there a link between lipid content and antibiotic production in Streptomyces?</title>
        <authorList>
            <person name="David M."/>
            <person name="Lejeune C."/>
            <person name="Abreu S."/>
            <person name="Thibessard A."/>
            <person name="Leblond P."/>
            <person name="Chaminade P."/>
            <person name="Virolle M.-J."/>
        </authorList>
    </citation>
    <scope>NUCLEOTIDE SEQUENCE [LARGE SCALE GENOMIC DNA]</scope>
    <source>
        <strain evidence="1 2">DSM 41481</strain>
    </source>
</reference>
<dbReference type="RefSeq" id="WP_143648451.1">
    <property type="nucleotide sequence ID" value="NZ_CM007717.1"/>
</dbReference>
<evidence type="ECO:0000313" key="1">
    <source>
        <dbReference type="EMBL" id="QIT46647.1"/>
    </source>
</evidence>
<organism evidence="1 2">
    <name type="scientific">Streptomyces antibioticus</name>
    <dbReference type="NCBI Taxonomy" id="1890"/>
    <lineage>
        <taxon>Bacteria</taxon>
        <taxon>Bacillati</taxon>
        <taxon>Actinomycetota</taxon>
        <taxon>Actinomycetes</taxon>
        <taxon>Kitasatosporales</taxon>
        <taxon>Streptomycetaceae</taxon>
        <taxon>Streptomyces</taxon>
    </lineage>
</organism>